<dbReference type="AlphaFoldDB" id="A0A0D7WFF5"/>
<dbReference type="STRING" id="1435349.PW52_04800"/>
<evidence type="ECO:0000256" key="1">
    <source>
        <dbReference type="SAM" id="Phobius"/>
    </source>
</evidence>
<feature type="transmembrane region" description="Helical" evidence="1">
    <location>
        <begin position="99"/>
        <end position="120"/>
    </location>
</feature>
<keyword evidence="1" id="KW-1133">Transmembrane helix</keyword>
<dbReference type="Proteomes" id="UP000032578">
    <property type="component" value="Unassembled WGS sequence"/>
</dbReference>
<dbReference type="EMBL" id="JTDW01000003">
    <property type="protein sequence ID" value="KJD36477.1"/>
    <property type="molecule type" value="Genomic_DNA"/>
</dbReference>
<evidence type="ECO:0000313" key="3">
    <source>
        <dbReference type="Proteomes" id="UP000032578"/>
    </source>
</evidence>
<reference evidence="2 3" key="1">
    <citation type="submission" date="2014-11" db="EMBL/GenBank/DDBJ databases">
        <title>Tamlana sedimentorum sp. nov., isolated from shallow sand sediments of the Sea of Japan.</title>
        <authorList>
            <person name="Romanenko L.A."/>
        </authorList>
    </citation>
    <scope>NUCLEOTIDE SEQUENCE [LARGE SCALE GENOMIC DNA]</scope>
    <source>
        <strain evidence="2 3">JCM 19808</strain>
    </source>
</reference>
<keyword evidence="1" id="KW-0812">Transmembrane</keyword>
<dbReference type="Pfam" id="PF11188">
    <property type="entry name" value="DUF2975"/>
    <property type="match status" value="1"/>
</dbReference>
<dbReference type="PATRIC" id="fig|1435349.4.peg.1877"/>
<name>A0A0D7WFF5_9FLAO</name>
<dbReference type="InterPro" id="IPR021354">
    <property type="entry name" value="DUF2975"/>
</dbReference>
<evidence type="ECO:0000313" key="2">
    <source>
        <dbReference type="EMBL" id="KJD36477.1"/>
    </source>
</evidence>
<feature type="transmembrane region" description="Helical" evidence="1">
    <location>
        <begin position="126"/>
        <end position="143"/>
    </location>
</feature>
<gene>
    <name evidence="2" type="ORF">PW52_04800</name>
</gene>
<feature type="transmembrane region" description="Helical" evidence="1">
    <location>
        <begin position="12"/>
        <end position="31"/>
    </location>
</feature>
<accession>A0A0D7WFF5</accession>
<sequence>MDSGVINSQRFFILMFLVIVLDIAFSDYFPWVKALYTSDNLEVIALNEKITNQNFSKLLVVKTLRFLSVAFLVVAFYFYHKFLKNIKSNVLFNKDNYRLLFRVSTFLIVYAIIHYILNYFDVERGYFNNGYVVFIAITIYSFGEIFKYATKVKNENDLTI</sequence>
<comment type="caution">
    <text evidence="2">The sequence shown here is derived from an EMBL/GenBank/DDBJ whole genome shotgun (WGS) entry which is preliminary data.</text>
</comment>
<proteinExistence type="predicted"/>
<evidence type="ECO:0008006" key="4">
    <source>
        <dbReference type="Google" id="ProtNLM"/>
    </source>
</evidence>
<keyword evidence="3" id="KW-1185">Reference proteome</keyword>
<organism evidence="2 3">
    <name type="scientific">Neotamlana sedimentorum</name>
    <dbReference type="NCBI Taxonomy" id="1435349"/>
    <lineage>
        <taxon>Bacteria</taxon>
        <taxon>Pseudomonadati</taxon>
        <taxon>Bacteroidota</taxon>
        <taxon>Flavobacteriia</taxon>
        <taxon>Flavobacteriales</taxon>
        <taxon>Flavobacteriaceae</taxon>
        <taxon>Neotamlana</taxon>
    </lineage>
</organism>
<feature type="transmembrane region" description="Helical" evidence="1">
    <location>
        <begin position="59"/>
        <end position="79"/>
    </location>
</feature>
<keyword evidence="1" id="KW-0472">Membrane</keyword>
<protein>
    <recommendedName>
        <fullName evidence="4">DUF2975 domain-containing protein</fullName>
    </recommendedName>
</protein>
<dbReference type="RefSeq" id="WP_044631791.1">
    <property type="nucleotide sequence ID" value="NZ_JTDW01000003.1"/>
</dbReference>